<gene>
    <name evidence="1" type="ORF">IQ227_07250</name>
</gene>
<name>A0ABR9VBF8_9CYAN</name>
<comment type="caution">
    <text evidence="1">The sequence shown here is derived from an EMBL/GenBank/DDBJ whole genome shotgun (WGS) entry which is preliminary data.</text>
</comment>
<protein>
    <submittedName>
        <fullName evidence="1">Uncharacterized protein</fullName>
    </submittedName>
</protein>
<proteinExistence type="predicted"/>
<dbReference type="EMBL" id="JADEWB010000026">
    <property type="protein sequence ID" value="MBE9235837.1"/>
    <property type="molecule type" value="Genomic_DNA"/>
</dbReference>
<sequence length="193" mass="20202">MTKRFNNLQAALKFLKTPGAAEGSPVPDAPAGTVLRKFQDYKAGKVDLDYPRASASLPGSLNLVKIKPFGYPSDTTSEAIVEISNRSAGQYSTVGLSEAALGIAALAQSGETAIKLAGFKPAKAVARNVTGTTPQTKTSKLTGLPYKSKASASYTFPIGRTTSNPSFSEQKGAIIALIEATPSRSVSFVPEKF</sequence>
<evidence type="ECO:0000313" key="2">
    <source>
        <dbReference type="Proteomes" id="UP000606776"/>
    </source>
</evidence>
<dbReference type="Proteomes" id="UP000606776">
    <property type="component" value="Unassembled WGS sequence"/>
</dbReference>
<dbReference type="RefSeq" id="WP_193942326.1">
    <property type="nucleotide sequence ID" value="NZ_JADEWB010000026.1"/>
</dbReference>
<evidence type="ECO:0000313" key="1">
    <source>
        <dbReference type="EMBL" id="MBE9235837.1"/>
    </source>
</evidence>
<keyword evidence="2" id="KW-1185">Reference proteome</keyword>
<organism evidence="1 2">
    <name type="scientific">Sphaerospermopsis aphanizomenoides LEGE 00250</name>
    <dbReference type="NCBI Taxonomy" id="2777972"/>
    <lineage>
        <taxon>Bacteria</taxon>
        <taxon>Bacillati</taxon>
        <taxon>Cyanobacteriota</taxon>
        <taxon>Cyanophyceae</taxon>
        <taxon>Nostocales</taxon>
        <taxon>Aphanizomenonaceae</taxon>
        <taxon>Sphaerospermopsis</taxon>
        <taxon>Sphaerospermopsis aphanizomenoides</taxon>
    </lineage>
</organism>
<accession>A0ABR9VBF8</accession>
<reference evidence="1 2" key="1">
    <citation type="submission" date="2020-10" db="EMBL/GenBank/DDBJ databases">
        <authorList>
            <person name="Castelo-Branco R."/>
            <person name="Eusebio N."/>
            <person name="Adriana R."/>
            <person name="Vieira A."/>
            <person name="Brugerolle De Fraissinette N."/>
            <person name="Rezende De Castro R."/>
            <person name="Schneider M.P."/>
            <person name="Vasconcelos V."/>
            <person name="Leao P.N."/>
        </authorList>
    </citation>
    <scope>NUCLEOTIDE SEQUENCE [LARGE SCALE GENOMIC DNA]</scope>
    <source>
        <strain evidence="1 2">LEGE 00250</strain>
    </source>
</reference>